<dbReference type="SUPFAM" id="SSF100950">
    <property type="entry name" value="NagB/RpiA/CoA transferase-like"/>
    <property type="match status" value="1"/>
</dbReference>
<dbReference type="GO" id="GO:0003700">
    <property type="term" value="F:DNA-binding transcription factor activity"/>
    <property type="evidence" value="ECO:0007669"/>
    <property type="project" value="InterPro"/>
</dbReference>
<keyword evidence="6" id="KW-1185">Reference proteome</keyword>
<dbReference type="InterPro" id="IPR018356">
    <property type="entry name" value="Tscrpt_reg_HTH_DeoR_CS"/>
</dbReference>
<evidence type="ECO:0000256" key="2">
    <source>
        <dbReference type="ARBA" id="ARBA00023125"/>
    </source>
</evidence>
<dbReference type="Pfam" id="PF08220">
    <property type="entry name" value="HTH_DeoR"/>
    <property type="match status" value="1"/>
</dbReference>
<keyword evidence="3" id="KW-0804">Transcription</keyword>
<comment type="caution">
    <text evidence="5">The sequence shown here is derived from an EMBL/GenBank/DDBJ whole genome shotgun (WGS) entry which is preliminary data.</text>
</comment>
<evidence type="ECO:0000256" key="3">
    <source>
        <dbReference type="ARBA" id="ARBA00023163"/>
    </source>
</evidence>
<dbReference type="PRINTS" id="PR00037">
    <property type="entry name" value="HTHLACR"/>
</dbReference>
<dbReference type="RefSeq" id="WP_184147687.1">
    <property type="nucleotide sequence ID" value="NZ_JACHFM010000001.1"/>
</dbReference>
<dbReference type="InterPro" id="IPR037171">
    <property type="entry name" value="NagB/RpiA_transferase-like"/>
</dbReference>
<dbReference type="PROSITE" id="PS00894">
    <property type="entry name" value="HTH_DEOR_1"/>
    <property type="match status" value="1"/>
</dbReference>
<dbReference type="InterPro" id="IPR036388">
    <property type="entry name" value="WH-like_DNA-bd_sf"/>
</dbReference>
<dbReference type="Pfam" id="PF00455">
    <property type="entry name" value="DeoRC"/>
    <property type="match status" value="1"/>
</dbReference>
<dbReference type="PANTHER" id="PTHR30363">
    <property type="entry name" value="HTH-TYPE TRANSCRIPTIONAL REGULATOR SRLR-RELATED"/>
    <property type="match status" value="1"/>
</dbReference>
<dbReference type="InterPro" id="IPR036390">
    <property type="entry name" value="WH_DNA-bd_sf"/>
</dbReference>
<evidence type="ECO:0000313" key="6">
    <source>
        <dbReference type="Proteomes" id="UP000549457"/>
    </source>
</evidence>
<dbReference type="SUPFAM" id="SSF46785">
    <property type="entry name" value="Winged helix' DNA-binding domain"/>
    <property type="match status" value="1"/>
</dbReference>
<dbReference type="SMART" id="SM01134">
    <property type="entry name" value="DeoRC"/>
    <property type="match status" value="1"/>
</dbReference>
<protein>
    <submittedName>
        <fullName evidence="5">DeoR/GlpR family transcriptional regulator of sugar metabolism</fullName>
    </submittedName>
</protein>
<dbReference type="AlphaFoldDB" id="A0A840SPI1"/>
<dbReference type="CDD" id="cd00090">
    <property type="entry name" value="HTH_ARSR"/>
    <property type="match status" value="1"/>
</dbReference>
<dbReference type="EMBL" id="JACHFM010000001">
    <property type="protein sequence ID" value="MBB5221303.1"/>
    <property type="molecule type" value="Genomic_DNA"/>
</dbReference>
<dbReference type="PROSITE" id="PS51000">
    <property type="entry name" value="HTH_DEOR_2"/>
    <property type="match status" value="1"/>
</dbReference>
<accession>A0A840SPI1</accession>
<keyword evidence="1" id="KW-0805">Transcription regulation</keyword>
<sequence>MQLPPKRVELVPAKRRALILEHLRAHGPASIQQLAEVIGGSQSTVRRDLEHLTEAGYLERTHGGALLIPPARAAFEGEFSLHQAMCRMQKRCIGVEAADRLSPRQSIICDSSSTVLETISVVARRAMPLTVVTNSLEIALVSAGVPSWRVIVPGGTVRPGSTMLAGPPGEAFFAGIHADVCLIGALAVSGSVLTDATIEVAALKRAMMRSAERRILLVDSTKFRAPCFSAFGDLSDIDEVITDDGIAPEHLDALAAIDVKVTVVPVVDEVEHLTA</sequence>
<feature type="domain" description="HTH deoR-type" evidence="4">
    <location>
        <begin position="12"/>
        <end position="67"/>
    </location>
</feature>
<dbReference type="InterPro" id="IPR050313">
    <property type="entry name" value="Carb_Metab_HTH_regulators"/>
</dbReference>
<dbReference type="Gene3D" id="1.10.10.10">
    <property type="entry name" value="Winged helix-like DNA-binding domain superfamily/Winged helix DNA-binding domain"/>
    <property type="match status" value="1"/>
</dbReference>
<dbReference type="Proteomes" id="UP000549457">
    <property type="component" value="Unassembled WGS sequence"/>
</dbReference>
<dbReference type="InterPro" id="IPR011991">
    <property type="entry name" value="ArsR-like_HTH"/>
</dbReference>
<dbReference type="InterPro" id="IPR001034">
    <property type="entry name" value="DeoR_HTH"/>
</dbReference>
<evidence type="ECO:0000259" key="4">
    <source>
        <dbReference type="PROSITE" id="PS51000"/>
    </source>
</evidence>
<evidence type="ECO:0000313" key="5">
    <source>
        <dbReference type="EMBL" id="MBB5221303.1"/>
    </source>
</evidence>
<gene>
    <name evidence="5" type="ORF">HNP73_001224</name>
</gene>
<dbReference type="InterPro" id="IPR014036">
    <property type="entry name" value="DeoR-like_C"/>
</dbReference>
<name>A0A840SPI1_9RHOB</name>
<dbReference type="GO" id="GO:0003677">
    <property type="term" value="F:DNA binding"/>
    <property type="evidence" value="ECO:0007669"/>
    <property type="project" value="UniProtKB-KW"/>
</dbReference>
<proteinExistence type="predicted"/>
<keyword evidence="2" id="KW-0238">DNA-binding</keyword>
<evidence type="ECO:0000256" key="1">
    <source>
        <dbReference type="ARBA" id="ARBA00023015"/>
    </source>
</evidence>
<dbReference type="PANTHER" id="PTHR30363:SF44">
    <property type="entry name" value="AGA OPERON TRANSCRIPTIONAL REPRESSOR-RELATED"/>
    <property type="match status" value="1"/>
</dbReference>
<reference evidence="5 6" key="1">
    <citation type="submission" date="2020-08" db="EMBL/GenBank/DDBJ databases">
        <title>Genomic Encyclopedia of Type Strains, Phase IV (KMG-IV): sequencing the most valuable type-strain genomes for metagenomic binning, comparative biology and taxonomic classification.</title>
        <authorList>
            <person name="Goeker M."/>
        </authorList>
    </citation>
    <scope>NUCLEOTIDE SEQUENCE [LARGE SCALE GENOMIC DNA]</scope>
    <source>
        <strain evidence="5 6">DSM 101730</strain>
    </source>
</reference>
<organism evidence="5 6">
    <name type="scientific">Amaricoccus macauensis</name>
    <dbReference type="NCBI Taxonomy" id="57001"/>
    <lineage>
        <taxon>Bacteria</taxon>
        <taxon>Pseudomonadati</taxon>
        <taxon>Pseudomonadota</taxon>
        <taxon>Alphaproteobacteria</taxon>
        <taxon>Rhodobacterales</taxon>
        <taxon>Paracoccaceae</taxon>
        <taxon>Amaricoccus</taxon>
    </lineage>
</organism>
<dbReference type="SMART" id="SM00420">
    <property type="entry name" value="HTH_DEOR"/>
    <property type="match status" value="1"/>
</dbReference>